<feature type="chain" id="PRO_5020868648" evidence="1">
    <location>
        <begin position="23"/>
        <end position="302"/>
    </location>
</feature>
<accession>A0A4R0NP92</accession>
<dbReference type="Proteomes" id="UP000293347">
    <property type="component" value="Unassembled WGS sequence"/>
</dbReference>
<proteinExistence type="predicted"/>
<protein>
    <submittedName>
        <fullName evidence="2">Type IX secretion system membrane protein PorP/SprF</fullName>
    </submittedName>
</protein>
<keyword evidence="1" id="KW-0732">Signal</keyword>
<evidence type="ECO:0000313" key="3">
    <source>
        <dbReference type="Proteomes" id="UP000293347"/>
    </source>
</evidence>
<dbReference type="InterPro" id="IPR019861">
    <property type="entry name" value="PorP/SprF_Bacteroidetes"/>
</dbReference>
<reference evidence="2 3" key="1">
    <citation type="submission" date="2019-02" db="EMBL/GenBank/DDBJ databases">
        <title>Pedobacter sp. RP-1-14 sp. nov., isolated from Arctic soil.</title>
        <authorList>
            <person name="Dahal R.H."/>
        </authorList>
    </citation>
    <scope>NUCLEOTIDE SEQUENCE [LARGE SCALE GENOMIC DNA]</scope>
    <source>
        <strain evidence="2 3">RP-1-14</strain>
    </source>
</reference>
<sequence length="302" mass="33114">MHYKKSFLTLLLMLLISSRVFSQQQIYTYSQYADNLTPINAAYSMLDKSGSVSVLGHRQFIGIEDAPSSLLFNGSLPISAINAATGIYLLNDLTPLVRQLEVNAFFAKSIQITGSQYLSVAINGGLRNYAANYSALDASDPEFMTNVRDTKPNIGFGIMYYSEKFYLGLSMPQLTFGALETAQRSQTDYLKSHYYFSGAYIFNIAQDFKLKPATLVSYAKNGPVTARISGTLYLADKLGVGFAYSSEKTIAAILSVNFNKFKIGYSYETGAAGSNSSGGINNARNEISFSYQFGKPLSSKLL</sequence>
<dbReference type="NCBIfam" id="TIGR03519">
    <property type="entry name" value="T9SS_PorP_fam"/>
    <property type="match status" value="1"/>
</dbReference>
<feature type="signal peptide" evidence="1">
    <location>
        <begin position="1"/>
        <end position="22"/>
    </location>
</feature>
<name>A0A4R0NP92_9SPHI</name>
<evidence type="ECO:0000256" key="1">
    <source>
        <dbReference type="SAM" id="SignalP"/>
    </source>
</evidence>
<dbReference type="EMBL" id="SJSL01000001">
    <property type="protein sequence ID" value="TCD02741.1"/>
    <property type="molecule type" value="Genomic_DNA"/>
</dbReference>
<dbReference type="OrthoDB" id="1493187at2"/>
<comment type="caution">
    <text evidence="2">The sequence shown here is derived from an EMBL/GenBank/DDBJ whole genome shotgun (WGS) entry which is preliminary data.</text>
</comment>
<gene>
    <name evidence="2" type="ORF">EZ437_01760</name>
</gene>
<dbReference type="RefSeq" id="WP_131592643.1">
    <property type="nucleotide sequence ID" value="NZ_SJSL01000001.1"/>
</dbReference>
<evidence type="ECO:0000313" key="2">
    <source>
        <dbReference type="EMBL" id="TCD02741.1"/>
    </source>
</evidence>
<dbReference type="Pfam" id="PF11751">
    <property type="entry name" value="PorP_SprF"/>
    <property type="match status" value="1"/>
</dbReference>
<keyword evidence="3" id="KW-1185">Reference proteome</keyword>
<dbReference type="AlphaFoldDB" id="A0A4R0NP92"/>
<organism evidence="2 3">
    <name type="scientific">Pedobacter psychroterrae</name>
    <dbReference type="NCBI Taxonomy" id="2530453"/>
    <lineage>
        <taxon>Bacteria</taxon>
        <taxon>Pseudomonadati</taxon>
        <taxon>Bacteroidota</taxon>
        <taxon>Sphingobacteriia</taxon>
        <taxon>Sphingobacteriales</taxon>
        <taxon>Sphingobacteriaceae</taxon>
        <taxon>Pedobacter</taxon>
    </lineage>
</organism>